<dbReference type="EMBL" id="JAFJZO010000036">
    <property type="protein sequence ID" value="KAG5490864.1"/>
    <property type="molecule type" value="Genomic_DNA"/>
</dbReference>
<keyword evidence="1" id="KW-1133">Transmembrane helix</keyword>
<dbReference type="GeneID" id="94287112"/>
<keyword evidence="1" id="KW-0812">Transmembrane</keyword>
<organism evidence="2 3">
    <name type="scientific">Porcisia hertigi</name>
    <dbReference type="NCBI Taxonomy" id="2761500"/>
    <lineage>
        <taxon>Eukaryota</taxon>
        <taxon>Discoba</taxon>
        <taxon>Euglenozoa</taxon>
        <taxon>Kinetoplastea</taxon>
        <taxon>Metakinetoplastina</taxon>
        <taxon>Trypanosomatida</taxon>
        <taxon>Trypanosomatidae</taxon>
        <taxon>Leishmaniinae</taxon>
        <taxon>Porcisia</taxon>
    </lineage>
</organism>
<dbReference type="RefSeq" id="XP_067753192.1">
    <property type="nucleotide sequence ID" value="XM_067897035.1"/>
</dbReference>
<dbReference type="AlphaFoldDB" id="A0A836KXP1"/>
<accession>A0A836KXP1</accession>
<proteinExistence type="predicted"/>
<feature type="transmembrane region" description="Helical" evidence="1">
    <location>
        <begin position="83"/>
        <end position="105"/>
    </location>
</feature>
<protein>
    <submittedName>
        <fullName evidence="2">Uncharacterized protein</fullName>
    </submittedName>
</protein>
<keyword evidence="1" id="KW-0472">Membrane</keyword>
<reference evidence="2 3" key="1">
    <citation type="submission" date="2021-02" db="EMBL/GenBank/DDBJ databases">
        <title>Porcisia hertigi Genome sequencing and assembly.</title>
        <authorList>
            <person name="Almutairi H."/>
            <person name="Gatherer D."/>
        </authorList>
    </citation>
    <scope>NUCLEOTIDE SEQUENCE [LARGE SCALE GENOMIC DNA]</scope>
    <source>
        <strain evidence="2 3">C119</strain>
    </source>
</reference>
<sequence length="113" mass="12631">MHPVKSCRLVRCLLRIGRTLLEYANTDDANGPSSRAVDSDVWYASMFLYPNHWQAGHGGALPLPGSPYQSFPMRSLLWRSRDYILSLLVLLLIYVAVAFCVPASLLGELTDSF</sequence>
<evidence type="ECO:0000313" key="2">
    <source>
        <dbReference type="EMBL" id="KAG5490864.1"/>
    </source>
</evidence>
<gene>
    <name evidence="2" type="ORF">JKF63_00986</name>
</gene>
<dbReference type="KEGG" id="phet:94287112"/>
<evidence type="ECO:0000313" key="3">
    <source>
        <dbReference type="Proteomes" id="UP000674318"/>
    </source>
</evidence>
<comment type="caution">
    <text evidence="2">The sequence shown here is derived from an EMBL/GenBank/DDBJ whole genome shotgun (WGS) entry which is preliminary data.</text>
</comment>
<dbReference type="Proteomes" id="UP000674318">
    <property type="component" value="Unassembled WGS sequence"/>
</dbReference>
<keyword evidence="3" id="KW-1185">Reference proteome</keyword>
<evidence type="ECO:0000256" key="1">
    <source>
        <dbReference type="SAM" id="Phobius"/>
    </source>
</evidence>
<name>A0A836KXP1_9TRYP</name>
<dbReference type="OrthoDB" id="260933at2759"/>